<protein>
    <submittedName>
        <fullName evidence="1">Uncharacterized protein</fullName>
    </submittedName>
</protein>
<name>A0A330LS46_9GAMM</name>
<keyword evidence="2" id="KW-1185">Reference proteome</keyword>
<organism evidence="1 2">
    <name type="scientific">Moritella yayanosii</name>
    <dbReference type="NCBI Taxonomy" id="69539"/>
    <lineage>
        <taxon>Bacteria</taxon>
        <taxon>Pseudomonadati</taxon>
        <taxon>Pseudomonadota</taxon>
        <taxon>Gammaproteobacteria</taxon>
        <taxon>Alteromonadales</taxon>
        <taxon>Moritellaceae</taxon>
        <taxon>Moritella</taxon>
    </lineage>
</organism>
<dbReference type="AlphaFoldDB" id="A0A330LS46"/>
<accession>A0A330LS46</accession>
<dbReference type="EMBL" id="LS483250">
    <property type="protein sequence ID" value="SQD79650.1"/>
    <property type="molecule type" value="Genomic_DNA"/>
</dbReference>
<dbReference type="KEGG" id="mya:MORIYA_3194"/>
<dbReference type="Proteomes" id="UP000250163">
    <property type="component" value="Chromosome MORIYA"/>
</dbReference>
<proteinExistence type="predicted"/>
<evidence type="ECO:0000313" key="2">
    <source>
        <dbReference type="Proteomes" id="UP000250163"/>
    </source>
</evidence>
<sequence length="87" mass="10420">MNKLLKSVDLDVFRRSQAAYYTQYQIRSKAYIYTLFQDIKKVTFETLKHLYLAATAVSVRSHYRDLVVLSKYFLSLMMKTYKIKKHV</sequence>
<evidence type="ECO:0000313" key="1">
    <source>
        <dbReference type="EMBL" id="SQD79650.1"/>
    </source>
</evidence>
<reference evidence="2" key="1">
    <citation type="submission" date="2018-05" db="EMBL/GenBank/DDBJ databases">
        <authorList>
            <person name="Cea G.-C."/>
            <person name="William W."/>
        </authorList>
    </citation>
    <scope>NUCLEOTIDE SEQUENCE [LARGE SCALE GENOMIC DNA]</scope>
    <source>
        <strain evidence="2">DB21MT 5</strain>
    </source>
</reference>
<gene>
    <name evidence="1" type="ORF">MORIYA_3194</name>
</gene>